<keyword evidence="3" id="KW-0808">Transferase</keyword>
<feature type="domain" description="L,D-TPase catalytic" evidence="8">
    <location>
        <begin position="314"/>
        <end position="474"/>
    </location>
</feature>
<sequence length="532" mass="61510">MLTLLLSSFTLIGCGQPVVKEKSGYDVQENWDQSIKGSFSKQTELAFDSLEIEHFFNIYPQINEVKKDVYTFYSGRAYNYAWFENGKTIEQAGNLYNRIINLEEEGIYETIPYRKDLDSLFYSVTEYQKKPNILLELMLTAQYFAFSKLSWEGMDQSVSESLKWHLPRKKVNYEYYLDSLLKYKDLNTKEPVYRQYALLKDYLKKYKALDRLSNWNTIKVSATLNQGDTSKTITEIKGRLYLLEDYKGDTTNAVFDEGLFKAIKGFQKRNGLSIDGKIGPETIHTLNIPLRSRIRQIIVNMERNRWLPVAAFKDVLAVNIPDFKLHVFHADTLLWSCNVVVGQSSHPTTVFYGEVKYVVFRPYWNIPESIVRNEILQNIRSNSDYIATHDMEITGYKNGLPIIRQKPGANNSLGLVKFLFPNSYNTYLHDTPAKSLFGETSRAFSHGCIRVEEPIKLANFLLRNDAAWTPEKINSAMKSGGETYVTLKNKVPVFIAYFTAFVGQDEKLNFRKDIYDLDENLADMLLEDSKKD</sequence>
<dbReference type="SUPFAM" id="SSF141523">
    <property type="entry name" value="L,D-transpeptidase catalytic domain-like"/>
    <property type="match status" value="1"/>
</dbReference>
<dbReference type="InterPro" id="IPR002477">
    <property type="entry name" value="Peptidoglycan-bd-like"/>
</dbReference>
<keyword evidence="4 7" id="KW-0133">Cell shape</keyword>
<evidence type="ECO:0000256" key="6">
    <source>
        <dbReference type="ARBA" id="ARBA00023316"/>
    </source>
</evidence>
<protein>
    <submittedName>
        <fullName evidence="9">Murein L,D-transpeptidase</fullName>
    </submittedName>
</protein>
<feature type="active site" description="Proton donor/acceptor" evidence="7">
    <location>
        <position position="429"/>
    </location>
</feature>
<dbReference type="PANTHER" id="PTHR41533:SF2">
    <property type="entry name" value="BLR7131 PROTEIN"/>
    <property type="match status" value="1"/>
</dbReference>
<evidence type="ECO:0000256" key="3">
    <source>
        <dbReference type="ARBA" id="ARBA00022679"/>
    </source>
</evidence>
<dbReference type="SUPFAM" id="SSF47090">
    <property type="entry name" value="PGBD-like"/>
    <property type="match status" value="1"/>
</dbReference>
<evidence type="ECO:0000256" key="2">
    <source>
        <dbReference type="ARBA" id="ARBA00005992"/>
    </source>
</evidence>
<comment type="caution">
    <text evidence="9">The sequence shown here is derived from an EMBL/GenBank/DDBJ whole genome shotgun (WGS) entry which is preliminary data.</text>
</comment>
<dbReference type="InterPro" id="IPR036365">
    <property type="entry name" value="PGBD-like_sf"/>
</dbReference>
<organism evidence="9 10">
    <name type="scientific">Pedobacter alpinus</name>
    <dbReference type="NCBI Taxonomy" id="1590643"/>
    <lineage>
        <taxon>Bacteria</taxon>
        <taxon>Pseudomonadati</taxon>
        <taxon>Bacteroidota</taxon>
        <taxon>Sphingobacteriia</taxon>
        <taxon>Sphingobacteriales</taxon>
        <taxon>Sphingobacteriaceae</taxon>
        <taxon>Pedobacter</taxon>
    </lineage>
</organism>
<evidence type="ECO:0000313" key="10">
    <source>
        <dbReference type="Proteomes" id="UP001597546"/>
    </source>
</evidence>
<evidence type="ECO:0000256" key="1">
    <source>
        <dbReference type="ARBA" id="ARBA00004752"/>
    </source>
</evidence>
<dbReference type="Gene3D" id="1.10.101.10">
    <property type="entry name" value="PGBD-like superfamily/PGBD"/>
    <property type="match status" value="1"/>
</dbReference>
<dbReference type="InterPro" id="IPR052905">
    <property type="entry name" value="LD-transpeptidase_YkuD-like"/>
</dbReference>
<dbReference type="InterPro" id="IPR045380">
    <property type="entry name" value="LD_TPept_scaffold_dom"/>
</dbReference>
<evidence type="ECO:0000256" key="4">
    <source>
        <dbReference type="ARBA" id="ARBA00022960"/>
    </source>
</evidence>
<dbReference type="Pfam" id="PF01471">
    <property type="entry name" value="PG_binding_1"/>
    <property type="match status" value="1"/>
</dbReference>
<dbReference type="Pfam" id="PF20142">
    <property type="entry name" value="Scaffold"/>
    <property type="match status" value="1"/>
</dbReference>
<dbReference type="InterPro" id="IPR005490">
    <property type="entry name" value="LD_TPept_cat_dom"/>
</dbReference>
<dbReference type="PANTHER" id="PTHR41533">
    <property type="entry name" value="L,D-TRANSPEPTIDASE HI_1667-RELATED"/>
    <property type="match status" value="1"/>
</dbReference>
<evidence type="ECO:0000259" key="8">
    <source>
        <dbReference type="PROSITE" id="PS52029"/>
    </source>
</evidence>
<accession>A0ABW5TU08</accession>
<keyword evidence="10" id="KW-1185">Reference proteome</keyword>
<gene>
    <name evidence="9" type="ORF">ACFSSE_11710</name>
</gene>
<dbReference type="Proteomes" id="UP001597546">
    <property type="component" value="Unassembled WGS sequence"/>
</dbReference>
<comment type="similarity">
    <text evidence="2">Belongs to the YkuD family.</text>
</comment>
<dbReference type="PROSITE" id="PS52029">
    <property type="entry name" value="LD_TPASE"/>
    <property type="match status" value="1"/>
</dbReference>
<dbReference type="CDD" id="cd16913">
    <property type="entry name" value="YkuD_like"/>
    <property type="match status" value="1"/>
</dbReference>
<dbReference type="Gene3D" id="2.40.440.10">
    <property type="entry name" value="L,D-transpeptidase catalytic domain-like"/>
    <property type="match status" value="1"/>
</dbReference>
<dbReference type="InterPro" id="IPR036366">
    <property type="entry name" value="PGBDSf"/>
</dbReference>
<dbReference type="EMBL" id="JBHULV010000041">
    <property type="protein sequence ID" value="MFD2732369.1"/>
    <property type="molecule type" value="Genomic_DNA"/>
</dbReference>
<dbReference type="RefSeq" id="WP_379100924.1">
    <property type="nucleotide sequence ID" value="NZ_JBHULV010000041.1"/>
</dbReference>
<dbReference type="Pfam" id="PF03734">
    <property type="entry name" value="YkuD"/>
    <property type="match status" value="1"/>
</dbReference>
<evidence type="ECO:0000313" key="9">
    <source>
        <dbReference type="EMBL" id="MFD2732369.1"/>
    </source>
</evidence>
<proteinExistence type="inferred from homology"/>
<keyword evidence="6 7" id="KW-0961">Cell wall biogenesis/degradation</keyword>
<reference evidence="10" key="1">
    <citation type="journal article" date="2019" name="Int. J. Syst. Evol. Microbiol.">
        <title>The Global Catalogue of Microorganisms (GCM) 10K type strain sequencing project: providing services to taxonomists for standard genome sequencing and annotation.</title>
        <authorList>
            <consortium name="The Broad Institute Genomics Platform"/>
            <consortium name="The Broad Institute Genome Sequencing Center for Infectious Disease"/>
            <person name="Wu L."/>
            <person name="Ma J."/>
        </authorList>
    </citation>
    <scope>NUCLEOTIDE SEQUENCE [LARGE SCALE GENOMIC DNA]</scope>
    <source>
        <strain evidence="10">KCTC 42456</strain>
    </source>
</reference>
<comment type="pathway">
    <text evidence="1 7">Cell wall biogenesis; peptidoglycan biosynthesis.</text>
</comment>
<feature type="active site" description="Nucleophile" evidence="7">
    <location>
        <position position="448"/>
    </location>
</feature>
<keyword evidence="5 7" id="KW-0573">Peptidoglycan synthesis</keyword>
<dbReference type="InterPro" id="IPR038063">
    <property type="entry name" value="Transpep_catalytic_dom"/>
</dbReference>
<evidence type="ECO:0000256" key="5">
    <source>
        <dbReference type="ARBA" id="ARBA00022984"/>
    </source>
</evidence>
<name>A0ABW5TU08_9SPHI</name>
<evidence type="ECO:0000256" key="7">
    <source>
        <dbReference type="PROSITE-ProRule" id="PRU01373"/>
    </source>
</evidence>